<gene>
    <name evidence="2" type="ORF">KDAU_39790</name>
</gene>
<reference evidence="3" key="1">
    <citation type="submission" date="2018-12" db="EMBL/GenBank/DDBJ databases">
        <title>Tengunoibacter tsumagoiensis gen. nov., sp. nov., Dictyobacter kobayashii sp. nov., D. alpinus sp. nov., and D. joshuensis sp. nov. and description of Dictyobacteraceae fam. nov. within the order Ktedonobacterales isolated from Tengu-no-mugimeshi.</title>
        <authorList>
            <person name="Wang C.M."/>
            <person name="Zheng Y."/>
            <person name="Sakai Y."/>
            <person name="Toyoda A."/>
            <person name="Minakuchi Y."/>
            <person name="Abe K."/>
            <person name="Yokota A."/>
            <person name="Yabe S."/>
        </authorList>
    </citation>
    <scope>NUCLEOTIDE SEQUENCE [LARGE SCALE GENOMIC DNA]</scope>
    <source>
        <strain evidence="3">S-27</strain>
    </source>
</reference>
<comment type="caution">
    <text evidence="2">The sequence shown here is derived from an EMBL/GenBank/DDBJ whole genome shotgun (WGS) entry which is preliminary data.</text>
</comment>
<evidence type="ECO:0000256" key="1">
    <source>
        <dbReference type="SAM" id="MobiDB-lite"/>
    </source>
</evidence>
<protein>
    <submittedName>
        <fullName evidence="2">Uncharacterized protein</fullName>
    </submittedName>
</protein>
<sequence>MREKYHEGLDRGGTGSLRDKAGASPVEDAGGILAYGETPLWCEGVGCTPGVRPYTLFFLDNSTVLW</sequence>
<keyword evidence="3" id="KW-1185">Reference proteome</keyword>
<name>A0A401ZII1_9CHLR</name>
<dbReference type="EMBL" id="BIFQ01000001">
    <property type="protein sequence ID" value="GCE06650.1"/>
    <property type="molecule type" value="Genomic_DNA"/>
</dbReference>
<evidence type="ECO:0000313" key="2">
    <source>
        <dbReference type="EMBL" id="GCE06650.1"/>
    </source>
</evidence>
<feature type="region of interest" description="Disordered" evidence="1">
    <location>
        <begin position="1"/>
        <end position="25"/>
    </location>
</feature>
<dbReference type="AlphaFoldDB" id="A0A401ZII1"/>
<dbReference type="Proteomes" id="UP000287224">
    <property type="component" value="Unassembled WGS sequence"/>
</dbReference>
<organism evidence="2 3">
    <name type="scientific">Dictyobacter aurantiacus</name>
    <dbReference type="NCBI Taxonomy" id="1936993"/>
    <lineage>
        <taxon>Bacteria</taxon>
        <taxon>Bacillati</taxon>
        <taxon>Chloroflexota</taxon>
        <taxon>Ktedonobacteria</taxon>
        <taxon>Ktedonobacterales</taxon>
        <taxon>Dictyobacteraceae</taxon>
        <taxon>Dictyobacter</taxon>
    </lineage>
</organism>
<evidence type="ECO:0000313" key="3">
    <source>
        <dbReference type="Proteomes" id="UP000287224"/>
    </source>
</evidence>
<feature type="compositionally biased region" description="Basic and acidic residues" evidence="1">
    <location>
        <begin position="1"/>
        <end position="10"/>
    </location>
</feature>
<accession>A0A401ZII1</accession>
<proteinExistence type="predicted"/>